<organism evidence="2 3">
    <name type="scientific">Lentilactobacillus raoultii</name>
    <dbReference type="NCBI Taxonomy" id="1987503"/>
    <lineage>
        <taxon>Bacteria</taxon>
        <taxon>Bacillati</taxon>
        <taxon>Bacillota</taxon>
        <taxon>Bacilli</taxon>
        <taxon>Lactobacillales</taxon>
        <taxon>Lactobacillaceae</taxon>
        <taxon>Lentilactobacillus</taxon>
    </lineage>
</organism>
<dbReference type="RefSeq" id="WP_121977783.1">
    <property type="nucleotide sequence ID" value="NZ_JBHTLH010000005.1"/>
</dbReference>
<dbReference type="EMBL" id="JBHTLH010000005">
    <property type="protein sequence ID" value="MFD1124178.1"/>
    <property type="molecule type" value="Genomic_DNA"/>
</dbReference>
<comment type="caution">
    <text evidence="2">The sequence shown here is derived from an EMBL/GenBank/DDBJ whole genome shotgun (WGS) entry which is preliminary data.</text>
</comment>
<protein>
    <submittedName>
        <fullName evidence="2">Uncharacterized protein</fullName>
    </submittedName>
</protein>
<accession>A0ABW3PJP2</accession>
<sequence>MKKHLILLLSVIALVAGFAFATTQTNARAASAIPISFRGHWHNYDNGAHITITAHYVKMFKHFKHVRYVSRSGSWYMVHFLHSYPIYLHYG</sequence>
<feature type="chain" id="PRO_5046204499" evidence="1">
    <location>
        <begin position="22"/>
        <end position="91"/>
    </location>
</feature>
<name>A0ABW3PJP2_9LACO</name>
<evidence type="ECO:0000256" key="1">
    <source>
        <dbReference type="SAM" id="SignalP"/>
    </source>
</evidence>
<reference evidence="3" key="1">
    <citation type="journal article" date="2019" name="Int. J. Syst. Evol. Microbiol.">
        <title>The Global Catalogue of Microorganisms (GCM) 10K type strain sequencing project: providing services to taxonomists for standard genome sequencing and annotation.</title>
        <authorList>
            <consortium name="The Broad Institute Genomics Platform"/>
            <consortium name="The Broad Institute Genome Sequencing Center for Infectious Disease"/>
            <person name="Wu L."/>
            <person name="Ma J."/>
        </authorList>
    </citation>
    <scope>NUCLEOTIDE SEQUENCE [LARGE SCALE GENOMIC DNA]</scope>
    <source>
        <strain evidence="3">CCUG 71848</strain>
    </source>
</reference>
<evidence type="ECO:0000313" key="2">
    <source>
        <dbReference type="EMBL" id="MFD1124178.1"/>
    </source>
</evidence>
<proteinExistence type="predicted"/>
<feature type="signal peptide" evidence="1">
    <location>
        <begin position="1"/>
        <end position="21"/>
    </location>
</feature>
<dbReference type="Proteomes" id="UP001597156">
    <property type="component" value="Unassembled WGS sequence"/>
</dbReference>
<evidence type="ECO:0000313" key="3">
    <source>
        <dbReference type="Proteomes" id="UP001597156"/>
    </source>
</evidence>
<gene>
    <name evidence="2" type="ORF">ACFQ22_02215</name>
</gene>
<keyword evidence="1" id="KW-0732">Signal</keyword>
<keyword evidence="3" id="KW-1185">Reference proteome</keyword>